<keyword evidence="2" id="KW-1277">Toxin-antitoxin system</keyword>
<accession>A0ABZ2TBZ0</accession>
<proteinExistence type="inferred from homology"/>
<evidence type="ECO:0000313" key="3">
    <source>
        <dbReference type="EMBL" id="WYJ87017.1"/>
    </source>
</evidence>
<evidence type="ECO:0000256" key="2">
    <source>
        <dbReference type="ARBA" id="ARBA00022649"/>
    </source>
</evidence>
<dbReference type="PANTHER" id="PTHR33988">
    <property type="entry name" value="ENDORIBONUCLEASE MAZF-RELATED"/>
    <property type="match status" value="1"/>
</dbReference>
<dbReference type="RefSeq" id="WP_086445458.1">
    <property type="nucleotide sequence ID" value="NZ_CP147248.1"/>
</dbReference>
<reference evidence="3 4" key="2">
    <citation type="submission" date="2024-03" db="EMBL/GenBank/DDBJ databases">
        <title>The Genome Sequence of Enterococcus sp. DIV0727d.</title>
        <authorList>
            <consortium name="The Broad Institute Genomics Platform"/>
            <consortium name="The Broad Institute Microbial Omics Core"/>
            <consortium name="The Broad Institute Genomic Center for Infectious Diseases"/>
            <person name="Earl A."/>
            <person name="Manson A."/>
            <person name="Gilmore M."/>
            <person name="Schwartman J."/>
            <person name="Shea T."/>
            <person name="Abouelleil A."/>
            <person name="Cao P."/>
            <person name="Chapman S."/>
            <person name="Cusick C."/>
            <person name="Young S."/>
            <person name="Neafsey D."/>
            <person name="Nusbaum C."/>
            <person name="Birren B."/>
        </authorList>
    </citation>
    <scope>NUCLEOTIDE SEQUENCE [LARGE SCALE GENOMIC DNA]</scope>
    <source>
        <strain evidence="3 4">12C11_DIV0727</strain>
    </source>
</reference>
<keyword evidence="4" id="KW-1185">Reference proteome</keyword>
<protein>
    <submittedName>
        <fullName evidence="3">mRNA interferase MazF</fullName>
    </submittedName>
</protein>
<dbReference type="EMBL" id="CP147248">
    <property type="protein sequence ID" value="WYJ87017.1"/>
    <property type="molecule type" value="Genomic_DNA"/>
</dbReference>
<dbReference type="InterPro" id="IPR003477">
    <property type="entry name" value="PemK-like"/>
</dbReference>
<sequence length="124" mass="13974">MVFSVHGYTPKRGDIVVIYFDPSVGREIQKKRPGIVISSDEYNAVTGMIAVCPITSTKNTKNHFISLDTNHQITGYINPLQVKTFDFTAPERNVRFIEKATLKEIGETAQIVSMIFDFSNLMTE</sequence>
<comment type="similarity">
    <text evidence="1">Belongs to the PemK/MazF family.</text>
</comment>
<reference evidence="4" key="1">
    <citation type="submission" date="2017-05" db="EMBL/GenBank/DDBJ databases">
        <title>The Genome Sequence of EEnterococcus faecalis 9F2_4866.</title>
        <authorList>
            <consortium name="The Broad Institute Genomics Platform"/>
            <consortium name="The Broad Institute Genomic Center for Infectious Diseases"/>
            <person name="Earl A."/>
            <person name="Manson A."/>
            <person name="Schwartman J."/>
            <person name="Gilmore M."/>
            <person name="Abouelleil A."/>
            <person name="Cao P."/>
            <person name="Chapman S."/>
            <person name="Cusick C."/>
            <person name="Shea T."/>
            <person name="Young S."/>
            <person name="Neafsey D."/>
            <person name="Nusbaum C."/>
            <person name="Birren B."/>
        </authorList>
    </citation>
    <scope>NUCLEOTIDE SEQUENCE [LARGE SCALE GENOMIC DNA]</scope>
    <source>
        <strain evidence="4">12C11_DIV0727</strain>
    </source>
</reference>
<dbReference type="Gene3D" id="2.30.30.110">
    <property type="match status" value="1"/>
</dbReference>
<evidence type="ECO:0000256" key="1">
    <source>
        <dbReference type="ARBA" id="ARBA00007521"/>
    </source>
</evidence>
<dbReference type="Pfam" id="PF02452">
    <property type="entry name" value="PemK_toxin"/>
    <property type="match status" value="1"/>
</dbReference>
<dbReference type="Proteomes" id="UP000195080">
    <property type="component" value="Chromosome"/>
</dbReference>
<dbReference type="SUPFAM" id="SSF50118">
    <property type="entry name" value="Cell growth inhibitor/plasmid maintenance toxic component"/>
    <property type="match status" value="1"/>
</dbReference>
<evidence type="ECO:0000313" key="4">
    <source>
        <dbReference type="Proteomes" id="UP000195080"/>
    </source>
</evidence>
<organism evidence="3 4">
    <name type="scientific">Candidatus Enterococcus lemimoniae</name>
    <dbReference type="NCBI Taxonomy" id="1834167"/>
    <lineage>
        <taxon>Bacteria</taxon>
        <taxon>Bacillati</taxon>
        <taxon>Bacillota</taxon>
        <taxon>Bacilli</taxon>
        <taxon>Lactobacillales</taxon>
        <taxon>Enterococcaceae</taxon>
        <taxon>Enterococcus</taxon>
    </lineage>
</organism>
<name>A0ABZ2TBZ0_9ENTE</name>
<dbReference type="InterPro" id="IPR011067">
    <property type="entry name" value="Plasmid_toxin/cell-grow_inhib"/>
</dbReference>
<gene>
    <name evidence="3" type="ORF">A5866_002101</name>
</gene>
<dbReference type="PANTHER" id="PTHR33988:SF3">
    <property type="entry name" value="ENDORIBONUCLEASE TOXIN CHPB-RELATED"/>
    <property type="match status" value="1"/>
</dbReference>